<keyword evidence="3" id="KW-1185">Reference proteome</keyword>
<comment type="caution">
    <text evidence="2">The sequence shown here is derived from an EMBL/GenBank/DDBJ whole genome shotgun (WGS) entry which is preliminary data.</text>
</comment>
<organism evidence="2 3">
    <name type="scientific">Microthlaspi erraticum</name>
    <dbReference type="NCBI Taxonomy" id="1685480"/>
    <lineage>
        <taxon>Eukaryota</taxon>
        <taxon>Viridiplantae</taxon>
        <taxon>Streptophyta</taxon>
        <taxon>Embryophyta</taxon>
        <taxon>Tracheophyta</taxon>
        <taxon>Spermatophyta</taxon>
        <taxon>Magnoliopsida</taxon>
        <taxon>eudicotyledons</taxon>
        <taxon>Gunneridae</taxon>
        <taxon>Pentapetalae</taxon>
        <taxon>rosids</taxon>
        <taxon>malvids</taxon>
        <taxon>Brassicales</taxon>
        <taxon>Brassicaceae</taxon>
        <taxon>Coluteocarpeae</taxon>
        <taxon>Microthlaspi</taxon>
    </lineage>
</organism>
<feature type="domain" description="Reverse transcriptase Ty1/copia-type" evidence="1">
    <location>
        <begin position="4"/>
        <end position="170"/>
    </location>
</feature>
<dbReference type="AlphaFoldDB" id="A0A6D2HGK4"/>
<sequence>MELEQMDVKTAFLHGVLQETIYMEQPEGYVVKGQEDKVCLLKKSLYGLKQSSREWNLRFHKFMIKKNYQRSKYDPCVYLKGTSYEDMIYLLLYVDDMLIASKSKSDIKDLKEMLSSEFEMKDLGPARRILGMDILRDKKKGVLVLSQEAYLQKVLKTFSMWDCGEVQTPLGSHIKLQALTTQQEDEQAREMDEIPYASAVGSLMYAMVGSRPDLAYAVGMVSRYMGKPGREHWSAVKWIMRYLKGASGKCLTFTKEAGLKVTGYCDSDYATDLDKRRSITGFVFTVGGNTVSWRSCLQKVVALSTTEAEYVALSEASREAVWLKGICEELGFKQGAVDIYCDFQSAIYLAKNHMFHERTKHIQVKYNYIREVIDEGDVKVLKIHTSVNPADMLTKSLPGDKFGGCLQTLKGLVEVRSKALSPEWLVTEVLASKKFGSGRDLAGCSSGVEEREPRRQLGE</sequence>
<dbReference type="Proteomes" id="UP000467841">
    <property type="component" value="Unassembled WGS sequence"/>
</dbReference>
<name>A0A6D2HGK4_9BRAS</name>
<protein>
    <recommendedName>
        <fullName evidence="1">Reverse transcriptase Ty1/copia-type domain-containing protein</fullName>
    </recommendedName>
</protein>
<dbReference type="CDD" id="cd09272">
    <property type="entry name" value="RNase_HI_RT_Ty1"/>
    <property type="match status" value="1"/>
</dbReference>
<dbReference type="SUPFAM" id="SSF56672">
    <property type="entry name" value="DNA/RNA polymerases"/>
    <property type="match status" value="1"/>
</dbReference>
<dbReference type="PANTHER" id="PTHR11439">
    <property type="entry name" value="GAG-POL-RELATED RETROTRANSPOSON"/>
    <property type="match status" value="1"/>
</dbReference>
<dbReference type="Pfam" id="PF07727">
    <property type="entry name" value="RVT_2"/>
    <property type="match status" value="1"/>
</dbReference>
<dbReference type="OrthoDB" id="418757at2759"/>
<accession>A0A6D2HGK4</accession>
<dbReference type="InterPro" id="IPR013103">
    <property type="entry name" value="RVT_2"/>
</dbReference>
<dbReference type="EMBL" id="CACVBM020000110">
    <property type="protein sequence ID" value="CAA7014374.1"/>
    <property type="molecule type" value="Genomic_DNA"/>
</dbReference>
<evidence type="ECO:0000313" key="3">
    <source>
        <dbReference type="Proteomes" id="UP000467841"/>
    </source>
</evidence>
<evidence type="ECO:0000259" key="1">
    <source>
        <dbReference type="Pfam" id="PF07727"/>
    </source>
</evidence>
<evidence type="ECO:0000313" key="2">
    <source>
        <dbReference type="EMBL" id="CAA7014374.1"/>
    </source>
</evidence>
<gene>
    <name evidence="2" type="ORF">MERR_LOCUS1608</name>
</gene>
<reference evidence="2" key="1">
    <citation type="submission" date="2020-01" db="EMBL/GenBank/DDBJ databases">
        <authorList>
            <person name="Mishra B."/>
        </authorList>
    </citation>
    <scope>NUCLEOTIDE SEQUENCE [LARGE SCALE GENOMIC DNA]</scope>
</reference>
<proteinExistence type="predicted"/>
<dbReference type="InterPro" id="IPR043502">
    <property type="entry name" value="DNA/RNA_pol_sf"/>
</dbReference>